<keyword evidence="3 6" id="KW-0812">Transmembrane</keyword>
<dbReference type="PANTHER" id="PTHR23511">
    <property type="entry name" value="SYNAPTIC VESICLE GLYCOPROTEIN 2"/>
    <property type="match status" value="1"/>
</dbReference>
<accession>A0A482X1Z8</accession>
<gene>
    <name evidence="8" type="ORF">LSTR_LSTR001069</name>
</gene>
<evidence type="ECO:0000256" key="2">
    <source>
        <dbReference type="ARBA" id="ARBA00022448"/>
    </source>
</evidence>
<dbReference type="InterPro" id="IPR036259">
    <property type="entry name" value="MFS_trans_sf"/>
</dbReference>
<feature type="transmembrane region" description="Helical" evidence="6">
    <location>
        <begin position="149"/>
        <end position="172"/>
    </location>
</feature>
<feature type="transmembrane region" description="Helical" evidence="6">
    <location>
        <begin position="521"/>
        <end position="539"/>
    </location>
</feature>
<keyword evidence="4 6" id="KW-1133">Transmembrane helix</keyword>
<evidence type="ECO:0000259" key="7">
    <source>
        <dbReference type="PROSITE" id="PS50850"/>
    </source>
</evidence>
<dbReference type="OrthoDB" id="10262656at2759"/>
<dbReference type="Proteomes" id="UP000291343">
    <property type="component" value="Unassembled WGS sequence"/>
</dbReference>
<dbReference type="InParanoid" id="A0A482X1Z8"/>
<evidence type="ECO:0000313" key="9">
    <source>
        <dbReference type="Proteomes" id="UP000291343"/>
    </source>
</evidence>
<evidence type="ECO:0000256" key="6">
    <source>
        <dbReference type="SAM" id="Phobius"/>
    </source>
</evidence>
<feature type="transmembrane region" description="Helical" evidence="6">
    <location>
        <begin position="23"/>
        <end position="45"/>
    </location>
</feature>
<feature type="domain" description="Major facilitator superfamily (MFS) profile" evidence="7">
    <location>
        <begin position="24"/>
        <end position="544"/>
    </location>
</feature>
<dbReference type="AlphaFoldDB" id="A0A482X1Z8"/>
<feature type="transmembrane region" description="Helical" evidence="6">
    <location>
        <begin position="403"/>
        <end position="425"/>
    </location>
</feature>
<reference evidence="8 9" key="1">
    <citation type="journal article" date="2017" name="Gigascience">
        <title>Genome sequence of the small brown planthopper, Laodelphax striatellus.</title>
        <authorList>
            <person name="Zhu J."/>
            <person name="Jiang F."/>
            <person name="Wang X."/>
            <person name="Yang P."/>
            <person name="Bao Y."/>
            <person name="Zhao W."/>
            <person name="Wang W."/>
            <person name="Lu H."/>
            <person name="Wang Q."/>
            <person name="Cui N."/>
            <person name="Li J."/>
            <person name="Chen X."/>
            <person name="Luo L."/>
            <person name="Yu J."/>
            <person name="Kang L."/>
            <person name="Cui F."/>
        </authorList>
    </citation>
    <scope>NUCLEOTIDE SEQUENCE [LARGE SCALE GENOMIC DNA]</scope>
    <source>
        <strain evidence="8">Lst14</strain>
    </source>
</reference>
<name>A0A482X1Z8_LAOST</name>
<organism evidence="8 9">
    <name type="scientific">Laodelphax striatellus</name>
    <name type="common">Small brown planthopper</name>
    <name type="synonym">Delphax striatella</name>
    <dbReference type="NCBI Taxonomy" id="195883"/>
    <lineage>
        <taxon>Eukaryota</taxon>
        <taxon>Metazoa</taxon>
        <taxon>Ecdysozoa</taxon>
        <taxon>Arthropoda</taxon>
        <taxon>Hexapoda</taxon>
        <taxon>Insecta</taxon>
        <taxon>Pterygota</taxon>
        <taxon>Neoptera</taxon>
        <taxon>Paraneoptera</taxon>
        <taxon>Hemiptera</taxon>
        <taxon>Auchenorrhyncha</taxon>
        <taxon>Fulgoroidea</taxon>
        <taxon>Delphacidae</taxon>
        <taxon>Criomorphinae</taxon>
        <taxon>Laodelphax</taxon>
    </lineage>
</organism>
<feature type="transmembrane region" description="Helical" evidence="6">
    <location>
        <begin position="192"/>
        <end position="211"/>
    </location>
</feature>
<dbReference type="InterPro" id="IPR020846">
    <property type="entry name" value="MFS_dom"/>
</dbReference>
<feature type="transmembrane region" description="Helical" evidence="6">
    <location>
        <begin position="432"/>
        <end position="450"/>
    </location>
</feature>
<evidence type="ECO:0000256" key="5">
    <source>
        <dbReference type="ARBA" id="ARBA00023136"/>
    </source>
</evidence>
<evidence type="ECO:0000256" key="1">
    <source>
        <dbReference type="ARBA" id="ARBA00004141"/>
    </source>
</evidence>
<feature type="transmembrane region" description="Helical" evidence="6">
    <location>
        <begin position="456"/>
        <end position="480"/>
    </location>
</feature>
<evidence type="ECO:0000313" key="8">
    <source>
        <dbReference type="EMBL" id="RZF39548.1"/>
    </source>
</evidence>
<dbReference type="Gene3D" id="1.20.1250.20">
    <property type="entry name" value="MFS general substrate transporter like domains"/>
    <property type="match status" value="2"/>
</dbReference>
<dbReference type="GO" id="GO:0022857">
    <property type="term" value="F:transmembrane transporter activity"/>
    <property type="evidence" value="ECO:0007669"/>
    <property type="project" value="InterPro"/>
</dbReference>
<proteinExistence type="predicted"/>
<dbReference type="SUPFAM" id="SSF103473">
    <property type="entry name" value="MFS general substrate transporter"/>
    <property type="match status" value="2"/>
</dbReference>
<feature type="transmembrane region" description="Helical" evidence="6">
    <location>
        <begin position="292"/>
        <end position="313"/>
    </location>
</feature>
<feature type="transmembrane region" description="Helical" evidence="6">
    <location>
        <begin position="89"/>
        <end position="106"/>
    </location>
</feature>
<dbReference type="PANTHER" id="PTHR23511:SF35">
    <property type="entry name" value="MAJOR FACILITATOR SUPERFAMILY (MFS) PROFILE DOMAIN-CONTAINING PROTEIN"/>
    <property type="match status" value="1"/>
</dbReference>
<comment type="subcellular location">
    <subcellularLocation>
        <location evidence="1">Membrane</location>
        <topology evidence="1">Multi-pass membrane protein</topology>
    </subcellularLocation>
</comment>
<keyword evidence="2" id="KW-0813">Transport</keyword>
<keyword evidence="5 6" id="KW-0472">Membrane</keyword>
<protein>
    <recommendedName>
        <fullName evidence="7">Major facilitator superfamily (MFS) profile domain-containing protein</fullName>
    </recommendedName>
</protein>
<evidence type="ECO:0000256" key="3">
    <source>
        <dbReference type="ARBA" id="ARBA00022692"/>
    </source>
</evidence>
<feature type="transmembrane region" description="Helical" evidence="6">
    <location>
        <begin position="492"/>
        <end position="515"/>
    </location>
</feature>
<comment type="caution">
    <text evidence="8">The sequence shown here is derived from an EMBL/GenBank/DDBJ whole genome shotgun (WGS) entry which is preliminary data.</text>
</comment>
<dbReference type="PROSITE" id="PS50850">
    <property type="entry name" value="MFS"/>
    <property type="match status" value="1"/>
</dbReference>
<dbReference type="InterPro" id="IPR011701">
    <property type="entry name" value="MFS"/>
</dbReference>
<feature type="transmembrane region" description="Helical" evidence="6">
    <location>
        <begin position="65"/>
        <end position="82"/>
    </location>
</feature>
<sequence>MDVLKPVFYEDVLKRIGYGRCQVTVTIVGAMCIMCSFMLACVPPYVLPIAQCDLNLTPQDRGTLISAGFVGIILSCHIWGLLSDTLGRRYILSRCLLVDGILYLVNSFAPNFWFFFVVRLLNGISSCGGVVSAYAYIGEFHTKRYRNQSLLIASFIAVNLYYILPGAAFLVYSLDFQLPLFSGRIVYNSWRLFYALCGIPSLVTSFWLFLLPESPKFHLAKNDKEKAMSVIRWIYNKNKGKPGDELVIGDIVIEDRLCSHLNVNGKSSVSSIGKLILAQTVPLFQAPLRFSLLLVCTLQFLIYFCNSGVMMWLPEVLNKIAIYQNQHPDSDGTVCIALESHYHSKQEVPLVRYNTVKRSIISNYSSELASSTTQSSYIFTASTSAASSVQLTTECIGQLDFSVFVRTAILGSLSALLLIIIVLVMNVVKRKYALGFCISCSAAGLLAVIHSQYMDLLVVELGIVGLFTNVSFPVVTAATVELFPTNLRAMATCLSLMMGRLGTVTANLIAGAFLYSNCVTVHYAYLFSLLLSLILSMFLPSKPRFIEGGSTDKLSQTP</sequence>
<dbReference type="EMBL" id="QKKF02019844">
    <property type="protein sequence ID" value="RZF39548.1"/>
    <property type="molecule type" value="Genomic_DNA"/>
</dbReference>
<feature type="transmembrane region" description="Helical" evidence="6">
    <location>
        <begin position="112"/>
        <end position="137"/>
    </location>
</feature>
<dbReference type="STRING" id="195883.A0A482X1Z8"/>
<dbReference type="SMR" id="A0A482X1Z8"/>
<dbReference type="Pfam" id="PF07690">
    <property type="entry name" value="MFS_1"/>
    <property type="match status" value="1"/>
</dbReference>
<evidence type="ECO:0000256" key="4">
    <source>
        <dbReference type="ARBA" id="ARBA00022989"/>
    </source>
</evidence>
<keyword evidence="9" id="KW-1185">Reference proteome</keyword>
<dbReference type="GO" id="GO:0016020">
    <property type="term" value="C:membrane"/>
    <property type="evidence" value="ECO:0007669"/>
    <property type="project" value="UniProtKB-SubCell"/>
</dbReference>